<evidence type="ECO:0000256" key="7">
    <source>
        <dbReference type="SAM" id="Phobius"/>
    </source>
</evidence>
<organism evidence="9 10">
    <name type="scientific">Meganyctiphanes norvegica</name>
    <name type="common">Northern krill</name>
    <name type="synonym">Thysanopoda norvegica</name>
    <dbReference type="NCBI Taxonomy" id="48144"/>
    <lineage>
        <taxon>Eukaryota</taxon>
        <taxon>Metazoa</taxon>
        <taxon>Ecdysozoa</taxon>
        <taxon>Arthropoda</taxon>
        <taxon>Crustacea</taxon>
        <taxon>Multicrustacea</taxon>
        <taxon>Malacostraca</taxon>
        <taxon>Eumalacostraca</taxon>
        <taxon>Eucarida</taxon>
        <taxon>Euphausiacea</taxon>
        <taxon>Euphausiidae</taxon>
        <taxon>Meganyctiphanes</taxon>
    </lineage>
</organism>
<dbReference type="PANTHER" id="PTHR22776:SF97">
    <property type="entry name" value="RE01453P"/>
    <property type="match status" value="1"/>
</dbReference>
<dbReference type="Proteomes" id="UP001497623">
    <property type="component" value="Unassembled WGS sequence"/>
</dbReference>
<dbReference type="EMBL" id="CAXKWB010037092">
    <property type="protein sequence ID" value="CAL4149341.1"/>
    <property type="molecule type" value="Genomic_DNA"/>
</dbReference>
<evidence type="ECO:0000259" key="8">
    <source>
        <dbReference type="PROSITE" id="PS51225"/>
    </source>
</evidence>
<keyword evidence="3 7" id="KW-1133">Transmembrane helix</keyword>
<feature type="domain" description="MARVEL" evidence="8">
    <location>
        <begin position="40"/>
        <end position="172"/>
    </location>
</feature>
<comment type="caution">
    <text evidence="9">The sequence shown here is derived from an EMBL/GenBank/DDBJ whole genome shotgun (WGS) entry which is preliminary data.</text>
</comment>
<feature type="region of interest" description="Disordered" evidence="6">
    <location>
        <begin position="1"/>
        <end position="29"/>
    </location>
</feature>
<feature type="transmembrane region" description="Helical" evidence="7">
    <location>
        <begin position="106"/>
        <end position="131"/>
    </location>
</feature>
<evidence type="ECO:0000313" key="10">
    <source>
        <dbReference type="Proteomes" id="UP001497623"/>
    </source>
</evidence>
<dbReference type="InterPro" id="IPR050578">
    <property type="entry name" value="MARVEL-CKLF_proteins"/>
</dbReference>
<proteinExistence type="predicted"/>
<accession>A0AAV2S0N1</accession>
<comment type="subcellular location">
    <subcellularLocation>
        <location evidence="1">Membrane</location>
        <topology evidence="1">Multi-pass membrane protein</topology>
    </subcellularLocation>
</comment>
<feature type="compositionally biased region" description="Low complexity" evidence="6">
    <location>
        <begin position="10"/>
        <end position="25"/>
    </location>
</feature>
<dbReference type="GO" id="GO:0016020">
    <property type="term" value="C:membrane"/>
    <property type="evidence" value="ECO:0007669"/>
    <property type="project" value="UniProtKB-SubCell"/>
</dbReference>
<evidence type="ECO:0000256" key="4">
    <source>
        <dbReference type="ARBA" id="ARBA00023136"/>
    </source>
</evidence>
<dbReference type="Pfam" id="PF01284">
    <property type="entry name" value="MARVEL"/>
    <property type="match status" value="1"/>
</dbReference>
<feature type="transmembrane region" description="Helical" evidence="7">
    <location>
        <begin position="50"/>
        <end position="67"/>
    </location>
</feature>
<feature type="transmembrane region" description="Helical" evidence="7">
    <location>
        <begin position="143"/>
        <end position="168"/>
    </location>
</feature>
<evidence type="ECO:0000256" key="3">
    <source>
        <dbReference type="ARBA" id="ARBA00022989"/>
    </source>
</evidence>
<dbReference type="PROSITE" id="PS51225">
    <property type="entry name" value="MARVEL"/>
    <property type="match status" value="1"/>
</dbReference>
<name>A0AAV2S0N1_MEGNR</name>
<evidence type="ECO:0000256" key="2">
    <source>
        <dbReference type="ARBA" id="ARBA00022692"/>
    </source>
</evidence>
<dbReference type="InterPro" id="IPR008253">
    <property type="entry name" value="Marvel"/>
</dbReference>
<protein>
    <recommendedName>
        <fullName evidence="8">MARVEL domain-containing protein</fullName>
    </recommendedName>
</protein>
<gene>
    <name evidence="9" type="ORF">MNOR_LOCUS30416</name>
</gene>
<keyword evidence="2 5" id="KW-0812">Transmembrane</keyword>
<dbReference type="PANTHER" id="PTHR22776">
    <property type="entry name" value="MARVEL-CONTAINING POTENTIAL LIPID RAFT-ASSOCIATED PROTEIN"/>
    <property type="match status" value="1"/>
</dbReference>
<evidence type="ECO:0000256" key="6">
    <source>
        <dbReference type="SAM" id="MobiDB-lite"/>
    </source>
</evidence>
<keyword evidence="4 5" id="KW-0472">Membrane</keyword>
<feature type="transmembrane region" description="Helical" evidence="7">
    <location>
        <begin position="73"/>
        <end position="94"/>
    </location>
</feature>
<evidence type="ECO:0000256" key="1">
    <source>
        <dbReference type="ARBA" id="ARBA00004141"/>
    </source>
</evidence>
<evidence type="ECO:0000313" key="9">
    <source>
        <dbReference type="EMBL" id="CAL4149341.1"/>
    </source>
</evidence>
<dbReference type="AlphaFoldDB" id="A0AAV2S0N1"/>
<reference evidence="9 10" key="1">
    <citation type="submission" date="2024-05" db="EMBL/GenBank/DDBJ databases">
        <authorList>
            <person name="Wallberg A."/>
        </authorList>
    </citation>
    <scope>NUCLEOTIDE SEQUENCE [LARGE SCALE GENOMIC DNA]</scope>
</reference>
<keyword evidence="10" id="KW-1185">Reference proteome</keyword>
<sequence length="189" mass="20889">MMAETRSKSEMSTSSSVTSPTYGSSPKAGASSGITLCLDYFKTAPGIVKLVELLLGVICMCCAAPAWTNGTHWFLFVVVTAFVATMLWCFIYLLNLKTAINLPIDWLLTELIFTAIFAVLYIIAGIVQIISSVTRTRPPKLRFPFYIIAGVFGVFNCIVYTVGCFYLYRDWKDSHPTTTIVGGVLRRNP</sequence>
<evidence type="ECO:0000256" key="5">
    <source>
        <dbReference type="PROSITE-ProRule" id="PRU00581"/>
    </source>
</evidence>